<dbReference type="PANTHER" id="PTHR34504:SF2">
    <property type="entry name" value="UPF0150 PROTEIN SSL0259"/>
    <property type="match status" value="1"/>
</dbReference>
<name>A0A062UY27_9EURY</name>
<comment type="caution">
    <text evidence="2">The sequence shown here is derived from an EMBL/GenBank/DDBJ whole genome shotgun (WGS) entry which is preliminary data.</text>
</comment>
<proteinExistence type="predicted"/>
<dbReference type="Gene3D" id="3.30.160.250">
    <property type="match status" value="1"/>
</dbReference>
<gene>
    <name evidence="2" type="ORF">ANME2D_01916</name>
</gene>
<dbReference type="PANTHER" id="PTHR34504">
    <property type="entry name" value="ANTITOXIN HICB"/>
    <property type="match status" value="1"/>
</dbReference>
<dbReference type="EMBL" id="JMIY01000004">
    <property type="protein sequence ID" value="KCZ71861.1"/>
    <property type="molecule type" value="Genomic_DNA"/>
</dbReference>
<protein>
    <recommendedName>
        <fullName evidence="1">HicB-like antitoxin of toxin-antitoxin system domain-containing protein</fullName>
    </recommendedName>
</protein>
<dbReference type="RefSeq" id="WP_048090869.1">
    <property type="nucleotide sequence ID" value="NZ_JMIY01000004.1"/>
</dbReference>
<dbReference type="InterPro" id="IPR031807">
    <property type="entry name" value="HicB-like"/>
</dbReference>
<sequence length="75" mass="8563">MKHKLLNFTVLIEQDEDGVYIAKVPDISGCYTQGKTVEQAMERIKEAIQVCLEADREEEILPLKFIGVQQLEVKV</sequence>
<feature type="domain" description="HicB-like antitoxin of toxin-antitoxin system" evidence="1">
    <location>
        <begin position="8"/>
        <end position="60"/>
    </location>
</feature>
<dbReference type="Pfam" id="PF15919">
    <property type="entry name" value="HicB_lk_antitox"/>
    <property type="match status" value="1"/>
</dbReference>
<keyword evidence="3" id="KW-1185">Reference proteome</keyword>
<dbReference type="SUPFAM" id="SSF143100">
    <property type="entry name" value="TTHA1013/TTHA0281-like"/>
    <property type="match status" value="1"/>
</dbReference>
<dbReference type="InterPro" id="IPR051404">
    <property type="entry name" value="TA_system_antitoxin"/>
</dbReference>
<dbReference type="OrthoDB" id="133743at2157"/>
<dbReference type="PATRIC" id="fig|1392998.3.peg.1918"/>
<evidence type="ECO:0000313" key="2">
    <source>
        <dbReference type="EMBL" id="KCZ71861.1"/>
    </source>
</evidence>
<dbReference type="Proteomes" id="UP000027153">
    <property type="component" value="Unassembled WGS sequence"/>
</dbReference>
<reference evidence="2 3" key="1">
    <citation type="journal article" date="2013" name="Nature">
        <title>Anaerobic oxidation of methane coupled to nitrate reduction in a novel archaeal lineage.</title>
        <authorList>
            <person name="Haroon M.F."/>
            <person name="Hu S."/>
            <person name="Shi Y."/>
            <person name="Imelfort M."/>
            <person name="Keller J."/>
            <person name="Hugenholtz P."/>
            <person name="Yuan Z."/>
            <person name="Tyson G.W."/>
        </authorList>
    </citation>
    <scope>NUCLEOTIDE SEQUENCE [LARGE SCALE GENOMIC DNA]</scope>
    <source>
        <strain evidence="2 3">ANME-2d</strain>
    </source>
</reference>
<dbReference type="AlphaFoldDB" id="A0A062UY27"/>
<dbReference type="InterPro" id="IPR035069">
    <property type="entry name" value="TTHA1013/TTHA0281-like"/>
</dbReference>
<evidence type="ECO:0000313" key="3">
    <source>
        <dbReference type="Proteomes" id="UP000027153"/>
    </source>
</evidence>
<organism evidence="2 3">
    <name type="scientific">Candidatus Methanoperedens nitratireducens</name>
    <dbReference type="NCBI Taxonomy" id="1392998"/>
    <lineage>
        <taxon>Archaea</taxon>
        <taxon>Methanobacteriati</taxon>
        <taxon>Methanobacteriota</taxon>
        <taxon>Stenosarchaea group</taxon>
        <taxon>Methanomicrobia</taxon>
        <taxon>Methanosarcinales</taxon>
        <taxon>ANME-2 cluster</taxon>
        <taxon>Candidatus Methanoperedentaceae</taxon>
        <taxon>Candidatus Methanoperedens</taxon>
    </lineage>
</organism>
<evidence type="ECO:0000259" key="1">
    <source>
        <dbReference type="Pfam" id="PF15919"/>
    </source>
</evidence>
<accession>A0A062UY27</accession>